<dbReference type="GO" id="GO:0005198">
    <property type="term" value="F:structural molecule activity"/>
    <property type="evidence" value="ECO:0007669"/>
    <property type="project" value="UniProtKB-UniRule"/>
</dbReference>
<proteinExistence type="inferred from homology"/>
<evidence type="ECO:0000256" key="10">
    <source>
        <dbReference type="ARBA" id="ARBA00022870"/>
    </source>
</evidence>
<evidence type="ECO:0000256" key="3">
    <source>
        <dbReference type="ARBA" id="ARBA00004625"/>
    </source>
</evidence>
<organismHost>
    <name type="scientific">Saimiri boliviensis boliviensis</name>
    <name type="common">Bolivian squirrel monkey</name>
    <dbReference type="NCBI Taxonomy" id="39432"/>
</organismHost>
<organism evidence="22">
    <name type="scientific">Squirrel monkey polyomavirus</name>
    <dbReference type="NCBI Taxonomy" id="452475"/>
    <lineage>
        <taxon>Viruses</taxon>
        <taxon>Monodnaviria</taxon>
        <taxon>Shotokuvirae</taxon>
        <taxon>Cossaviricota</taxon>
        <taxon>Papovaviricetes</taxon>
        <taxon>Sepolyvirales</taxon>
        <taxon>Polyomaviridae</taxon>
        <taxon>Betapolyomavirus</taxon>
        <taxon>Betapolyomavirus saboliviensis</taxon>
    </lineage>
</organism>
<dbReference type="EMBL" id="MT919281">
    <property type="protein sequence ID" value="QXP80949.1"/>
    <property type="molecule type" value="Genomic_DNA"/>
</dbReference>
<dbReference type="EMBL" id="MT919283">
    <property type="protein sequence ID" value="QXP80961.1"/>
    <property type="molecule type" value="Genomic_DNA"/>
</dbReference>
<keyword evidence="16" id="KW-1160">Virus entry into host cell</keyword>
<evidence type="ECO:0000256" key="6">
    <source>
        <dbReference type="ARBA" id="ARBA00022561"/>
    </source>
</evidence>
<keyword evidence="13" id="KW-0472">Membrane</keyword>
<keyword evidence="15" id="KW-0449">Lipoprotein</keyword>
<reference evidence="20" key="1">
    <citation type="submission" date="2020-08" db="EMBL/GenBank/DDBJ databases">
        <authorList>
            <person name="Rogers D.L."/>
            <person name="Vanchiere J.A."/>
        </authorList>
    </citation>
    <scope>NUCLEOTIDE SEQUENCE</scope>
    <source>
        <strain evidence="21">SBB47</strain>
        <strain evidence="20">SBB5</strain>
    </source>
</reference>
<comment type="subunit">
    <text evidence="17">Forms homooligomers, and heterooligomers with VP3 in the endoplasmic reticulum membrane. Interacts (via D1 domain) with VP1.</text>
</comment>
<keyword evidence="11" id="KW-0426">Late protein</keyword>
<feature type="compositionally biased region" description="Basic residues" evidence="19">
    <location>
        <begin position="318"/>
        <end position="332"/>
    </location>
</feature>
<reference evidence="22" key="2">
    <citation type="submission" date="2020-08" db="EMBL/GenBank/DDBJ databases">
        <authorList>
            <person name="Rogers D.L."/>
            <person name="Vanchiere J.A.A."/>
        </authorList>
    </citation>
    <scope>NUCLEOTIDE SEQUENCE</scope>
    <source>
        <strain evidence="22">SBB72</strain>
    </source>
</reference>
<keyword evidence="10" id="KW-1043">Host membrane</keyword>
<keyword evidence="12" id="KW-0238">DNA-binding</keyword>
<name>A0A8F6C6H3_POVSM</name>
<evidence type="ECO:0000256" key="16">
    <source>
        <dbReference type="ARBA" id="ARBA00023296"/>
    </source>
</evidence>
<keyword evidence="6 18" id="KW-0167">Capsid protein</keyword>
<evidence type="ECO:0000256" key="11">
    <source>
        <dbReference type="ARBA" id="ARBA00022921"/>
    </source>
</evidence>
<dbReference type="Pfam" id="PF00761">
    <property type="entry name" value="Polyoma_coat2"/>
    <property type="match status" value="1"/>
</dbReference>
<dbReference type="GO" id="GO:0043657">
    <property type="term" value="C:host cell"/>
    <property type="evidence" value="ECO:0007669"/>
    <property type="project" value="GOC"/>
</dbReference>
<evidence type="ECO:0000256" key="1">
    <source>
        <dbReference type="ARBA" id="ARBA00004147"/>
    </source>
</evidence>
<keyword evidence="8" id="KW-0519">Myristate</keyword>
<evidence type="ECO:0000256" key="17">
    <source>
        <dbReference type="ARBA" id="ARBA00034499"/>
    </source>
</evidence>
<keyword evidence="9 18" id="KW-0946">Virion</keyword>
<evidence type="ECO:0000256" key="14">
    <source>
        <dbReference type="ARBA" id="ARBA00023184"/>
    </source>
</evidence>
<evidence type="ECO:0000256" key="12">
    <source>
        <dbReference type="ARBA" id="ARBA00023125"/>
    </source>
</evidence>
<keyword evidence="7" id="KW-1048">Host nucleus</keyword>
<dbReference type="GO" id="GO:0044167">
    <property type="term" value="C:host cell endoplasmic reticulum membrane"/>
    <property type="evidence" value="ECO:0007669"/>
    <property type="project" value="UniProtKB-SubCell"/>
</dbReference>
<dbReference type="InterPro" id="IPR001070">
    <property type="entry name" value="Polyoma_coat_VP2"/>
</dbReference>
<dbReference type="GO" id="GO:0042025">
    <property type="term" value="C:host cell nucleus"/>
    <property type="evidence" value="ECO:0007669"/>
    <property type="project" value="UniProtKB-SubCell"/>
</dbReference>
<feature type="region of interest" description="Disordered" evidence="19">
    <location>
        <begin position="306"/>
        <end position="332"/>
    </location>
</feature>
<keyword evidence="14" id="KW-1038">Host endoplasmic reticulum</keyword>
<evidence type="ECO:0000256" key="13">
    <source>
        <dbReference type="ARBA" id="ARBA00023136"/>
    </source>
</evidence>
<accession>A0A8F6C6H3</accession>
<evidence type="ECO:0000256" key="15">
    <source>
        <dbReference type="ARBA" id="ARBA00023288"/>
    </source>
</evidence>
<comment type="subcellular location">
    <subcellularLocation>
        <location evidence="3">Host endoplasmic reticulum membrane</location>
    </subcellularLocation>
    <subcellularLocation>
        <location evidence="1">Host nucleus</location>
    </subcellularLocation>
    <subcellularLocation>
        <location evidence="2">Virion</location>
    </subcellularLocation>
</comment>
<sequence>MGALLAVLAEVVELASVTGLSVESFISGEAFATAELLEAHIANLVTVGGLTEAEALAATEVSAEAYAALTSLSSTFPQAFTAVAATELATTGTLTVGATVAAALYPYYYDYSTPVANLNRGLNPEMALQLWFPEIDYEFPGLMPFVRFINYIDPTQWATNLFETIGRYFWESAQRYGQNLIAHEVRSASRELATRTAQGFSEAVARYFENARWAVSMLPRSLYSGLQSYYEQLPSLNPMQVRDLHRRLGQPIPNRIALEEQAIKSAEYVQKVDPPGGANQRIAPDWLLPLILGLYGDISPSWESTLEDIEEEEDAPQKKKRKRTKKNTPRSA</sequence>
<dbReference type="PIRSF" id="PIRSF003377">
    <property type="entry name" value="Polyoma_coat2"/>
    <property type="match status" value="1"/>
</dbReference>
<evidence type="ECO:0000256" key="18">
    <source>
        <dbReference type="PIRNR" id="PIRNR003377"/>
    </source>
</evidence>
<dbReference type="GO" id="GO:0003677">
    <property type="term" value="F:DNA binding"/>
    <property type="evidence" value="ECO:0007669"/>
    <property type="project" value="UniProtKB-KW"/>
</dbReference>
<evidence type="ECO:0000256" key="5">
    <source>
        <dbReference type="ARBA" id="ARBA00022524"/>
    </source>
</evidence>
<evidence type="ECO:0000313" key="20">
    <source>
        <dbReference type="EMBL" id="QXP80949.1"/>
    </source>
</evidence>
<evidence type="ECO:0000256" key="9">
    <source>
        <dbReference type="ARBA" id="ARBA00022844"/>
    </source>
</evidence>
<evidence type="ECO:0000313" key="22">
    <source>
        <dbReference type="EMBL" id="QXP80961.1"/>
    </source>
</evidence>
<evidence type="ECO:0000313" key="21">
    <source>
        <dbReference type="EMBL" id="QXP80955.1"/>
    </source>
</evidence>
<comment type="similarity">
    <text evidence="4 18">Belongs to the polyomaviruses capsid protein VP2 family.</text>
</comment>
<evidence type="ECO:0000256" key="7">
    <source>
        <dbReference type="ARBA" id="ARBA00022562"/>
    </source>
</evidence>
<dbReference type="GO" id="GO:0075732">
    <property type="term" value="P:viral penetration into host nucleus"/>
    <property type="evidence" value="ECO:0007669"/>
    <property type="project" value="UniProtKB-KW"/>
</dbReference>
<evidence type="ECO:0000256" key="8">
    <source>
        <dbReference type="ARBA" id="ARBA00022707"/>
    </source>
</evidence>
<evidence type="ECO:0000256" key="19">
    <source>
        <dbReference type="SAM" id="MobiDB-lite"/>
    </source>
</evidence>
<dbReference type="GO" id="GO:0046718">
    <property type="term" value="P:symbiont entry into host cell"/>
    <property type="evidence" value="ECO:0007669"/>
    <property type="project" value="UniProtKB-KW"/>
</dbReference>
<dbReference type="GO" id="GO:0019028">
    <property type="term" value="C:viral capsid"/>
    <property type="evidence" value="ECO:0007669"/>
    <property type="project" value="UniProtKB-UniRule"/>
</dbReference>
<keyword evidence="5" id="KW-1163">Viral penetration into host nucleus</keyword>
<evidence type="ECO:0000256" key="2">
    <source>
        <dbReference type="ARBA" id="ARBA00004328"/>
    </source>
</evidence>
<dbReference type="EMBL" id="MT919282">
    <property type="protein sequence ID" value="QXP80955.1"/>
    <property type="molecule type" value="Genomic_DNA"/>
</dbReference>
<protein>
    <recommendedName>
        <fullName evidence="18">Minor capsid protein</fullName>
    </recommendedName>
</protein>
<evidence type="ECO:0000256" key="4">
    <source>
        <dbReference type="ARBA" id="ARBA00006444"/>
    </source>
</evidence>